<keyword evidence="5" id="KW-1185">Reference proteome</keyword>
<dbReference type="GO" id="GO:0005829">
    <property type="term" value="C:cytosol"/>
    <property type="evidence" value="ECO:0007669"/>
    <property type="project" value="TreeGrafter"/>
</dbReference>
<dbReference type="PANTHER" id="PTHR13009">
    <property type="entry name" value="HEAT SHOCK PROTEIN 90 HSP90 CO-CHAPERONE AHA-1"/>
    <property type="match status" value="1"/>
</dbReference>
<dbReference type="GO" id="GO:0051087">
    <property type="term" value="F:protein-folding chaperone binding"/>
    <property type="evidence" value="ECO:0007669"/>
    <property type="project" value="InterPro"/>
</dbReference>
<dbReference type="GeneID" id="25911322"/>
<dbReference type="PANTHER" id="PTHR13009:SF22">
    <property type="entry name" value="LD43819P"/>
    <property type="match status" value="1"/>
</dbReference>
<evidence type="ECO:0000313" key="4">
    <source>
        <dbReference type="EMBL" id="KNC76696.1"/>
    </source>
</evidence>
<dbReference type="STRING" id="667725.A0A0L0FJQ5"/>
<dbReference type="InterPro" id="IPR036338">
    <property type="entry name" value="Aha1"/>
</dbReference>
<accession>A0A0L0FJQ5</accession>
<proteinExistence type="inferred from homology"/>
<evidence type="ECO:0000259" key="3">
    <source>
        <dbReference type="SMART" id="SM01000"/>
    </source>
</evidence>
<dbReference type="RefSeq" id="XP_014150598.1">
    <property type="nucleotide sequence ID" value="XM_014295123.1"/>
</dbReference>
<organism evidence="4 5">
    <name type="scientific">Sphaeroforma arctica JP610</name>
    <dbReference type="NCBI Taxonomy" id="667725"/>
    <lineage>
        <taxon>Eukaryota</taxon>
        <taxon>Ichthyosporea</taxon>
        <taxon>Ichthyophonida</taxon>
        <taxon>Sphaeroforma</taxon>
    </lineage>
</organism>
<dbReference type="AlphaFoldDB" id="A0A0L0FJQ5"/>
<feature type="compositionally biased region" description="Polar residues" evidence="2">
    <location>
        <begin position="178"/>
        <end position="191"/>
    </location>
</feature>
<dbReference type="InterPro" id="IPR013538">
    <property type="entry name" value="ASHA1/2-like_C"/>
</dbReference>
<evidence type="ECO:0000313" key="5">
    <source>
        <dbReference type="Proteomes" id="UP000054560"/>
    </source>
</evidence>
<name>A0A0L0FJQ5_9EUKA</name>
<dbReference type="SMART" id="SM01000">
    <property type="entry name" value="Aha1_N"/>
    <property type="match status" value="1"/>
</dbReference>
<sequence>MAKWGEGDARWIVEERPDSTNVNNWHWSEKNCTPWSKKRIGELFNGTMLFTDPLADVVCGTDITVTGEATASNRKGKLIFFYELEVKSSWSTTSIDGVKVEGEFEIPNLSEENDLDEIDVQVTVKNETNESRSIKDLMRTKGKKAIIELLGKWLKDLKNEYSTNLIKPTLTKEKLAQQALSSPASINNTPDTHTKPAAKQGQNGTGGTGATTTIDVKAEFKCSAADAYSVFTDPQKVQAWVQSPITMVPKVGEKWALFGGNVTGEFLELEPAKLIKQKWRFASWNGTHHSEVTITFAQGSSSTAVVINQSGVPKAEADKTKDGWKQNYLKRINSVFGYGADFGEF</sequence>
<protein>
    <recommendedName>
        <fullName evidence="3">Activator of Hsp90 ATPase AHSA1-like N-terminal domain-containing protein</fullName>
    </recommendedName>
</protein>
<dbReference type="Pfam" id="PF09229">
    <property type="entry name" value="Aha1_N"/>
    <property type="match status" value="1"/>
</dbReference>
<dbReference type="eggNOG" id="KOG2936">
    <property type="taxonomic scope" value="Eukaryota"/>
</dbReference>
<dbReference type="GO" id="GO:0006457">
    <property type="term" value="P:protein folding"/>
    <property type="evidence" value="ECO:0007669"/>
    <property type="project" value="TreeGrafter"/>
</dbReference>
<dbReference type="Gene3D" id="3.15.10.20">
    <property type="entry name" value="Activator of Hsp90 ATPase Aha1, N-terminal domain"/>
    <property type="match status" value="1"/>
</dbReference>
<feature type="domain" description="Activator of Hsp90 ATPase AHSA1-like N-terminal" evidence="3">
    <location>
        <begin position="29"/>
        <end position="163"/>
    </location>
</feature>
<feature type="region of interest" description="Disordered" evidence="2">
    <location>
        <begin position="177"/>
        <end position="210"/>
    </location>
</feature>
<dbReference type="Proteomes" id="UP000054560">
    <property type="component" value="Unassembled WGS sequence"/>
</dbReference>
<evidence type="ECO:0000256" key="2">
    <source>
        <dbReference type="SAM" id="MobiDB-lite"/>
    </source>
</evidence>
<dbReference type="GO" id="GO:0001671">
    <property type="term" value="F:ATPase activator activity"/>
    <property type="evidence" value="ECO:0007669"/>
    <property type="project" value="InterPro"/>
</dbReference>
<dbReference type="InterPro" id="IPR023393">
    <property type="entry name" value="START-like_dom_sf"/>
</dbReference>
<dbReference type="OrthoDB" id="567237at2759"/>
<reference evidence="4 5" key="1">
    <citation type="submission" date="2011-02" db="EMBL/GenBank/DDBJ databases">
        <title>The Genome Sequence of Sphaeroforma arctica JP610.</title>
        <authorList>
            <consortium name="The Broad Institute Genome Sequencing Platform"/>
            <person name="Russ C."/>
            <person name="Cuomo C."/>
            <person name="Young S.K."/>
            <person name="Zeng Q."/>
            <person name="Gargeya S."/>
            <person name="Alvarado L."/>
            <person name="Berlin A."/>
            <person name="Chapman S.B."/>
            <person name="Chen Z."/>
            <person name="Freedman E."/>
            <person name="Gellesch M."/>
            <person name="Goldberg J."/>
            <person name="Griggs A."/>
            <person name="Gujja S."/>
            <person name="Heilman E."/>
            <person name="Heiman D."/>
            <person name="Howarth C."/>
            <person name="Mehta T."/>
            <person name="Neiman D."/>
            <person name="Pearson M."/>
            <person name="Roberts A."/>
            <person name="Saif S."/>
            <person name="Shea T."/>
            <person name="Shenoy N."/>
            <person name="Sisk P."/>
            <person name="Stolte C."/>
            <person name="Sykes S."/>
            <person name="White J."/>
            <person name="Yandava C."/>
            <person name="Burger G."/>
            <person name="Gray M.W."/>
            <person name="Holland P.W.H."/>
            <person name="King N."/>
            <person name="Lang F.B.F."/>
            <person name="Roger A.J."/>
            <person name="Ruiz-Trillo I."/>
            <person name="Haas B."/>
            <person name="Nusbaum C."/>
            <person name="Birren B."/>
        </authorList>
    </citation>
    <scope>NUCLEOTIDE SEQUENCE [LARGE SCALE GENOMIC DNA]</scope>
    <source>
        <strain evidence="4 5">JP610</strain>
    </source>
</reference>
<comment type="similarity">
    <text evidence="1">Belongs to the AHA1 family.</text>
</comment>
<dbReference type="InterPro" id="IPR015310">
    <property type="entry name" value="AHSA1-like_N"/>
</dbReference>
<dbReference type="CDD" id="cd08892">
    <property type="entry name" value="SRPBCC_Aha1"/>
    <property type="match status" value="1"/>
</dbReference>
<dbReference type="SUPFAM" id="SSF103111">
    <property type="entry name" value="Activator of Hsp90 ATPase, Aha1"/>
    <property type="match status" value="1"/>
</dbReference>
<dbReference type="EMBL" id="KQ243000">
    <property type="protein sequence ID" value="KNC76696.1"/>
    <property type="molecule type" value="Genomic_DNA"/>
</dbReference>
<evidence type="ECO:0000256" key="1">
    <source>
        <dbReference type="ARBA" id="ARBA00006817"/>
    </source>
</evidence>
<dbReference type="Pfam" id="PF08327">
    <property type="entry name" value="AHSA1"/>
    <property type="match status" value="1"/>
</dbReference>
<gene>
    <name evidence="4" type="ORF">SARC_10818</name>
</gene>
<dbReference type="Gene3D" id="3.30.530.20">
    <property type="match status" value="1"/>
</dbReference>
<dbReference type="SUPFAM" id="SSF55961">
    <property type="entry name" value="Bet v1-like"/>
    <property type="match status" value="1"/>
</dbReference>